<keyword evidence="5" id="KW-1185">Reference proteome</keyword>
<evidence type="ECO:0000256" key="1">
    <source>
        <dbReference type="SAM" id="Coils"/>
    </source>
</evidence>
<name>A0A2H3JFL9_WOLCO</name>
<reference evidence="4 5" key="1">
    <citation type="journal article" date="2012" name="Science">
        <title>The Paleozoic origin of enzymatic lignin decomposition reconstructed from 31 fungal genomes.</title>
        <authorList>
            <person name="Floudas D."/>
            <person name="Binder M."/>
            <person name="Riley R."/>
            <person name="Barry K."/>
            <person name="Blanchette R.A."/>
            <person name="Henrissat B."/>
            <person name="Martinez A.T."/>
            <person name="Otillar R."/>
            <person name="Spatafora J.W."/>
            <person name="Yadav J.S."/>
            <person name="Aerts A."/>
            <person name="Benoit I."/>
            <person name="Boyd A."/>
            <person name="Carlson A."/>
            <person name="Copeland A."/>
            <person name="Coutinho P.M."/>
            <person name="de Vries R.P."/>
            <person name="Ferreira P."/>
            <person name="Findley K."/>
            <person name="Foster B."/>
            <person name="Gaskell J."/>
            <person name="Glotzer D."/>
            <person name="Gorecki P."/>
            <person name="Heitman J."/>
            <person name="Hesse C."/>
            <person name="Hori C."/>
            <person name="Igarashi K."/>
            <person name="Jurgens J.A."/>
            <person name="Kallen N."/>
            <person name="Kersten P."/>
            <person name="Kohler A."/>
            <person name="Kuees U."/>
            <person name="Kumar T.K.A."/>
            <person name="Kuo A."/>
            <person name="LaButti K."/>
            <person name="Larrondo L.F."/>
            <person name="Lindquist E."/>
            <person name="Ling A."/>
            <person name="Lombard V."/>
            <person name="Lucas S."/>
            <person name="Lundell T."/>
            <person name="Martin R."/>
            <person name="McLaughlin D.J."/>
            <person name="Morgenstern I."/>
            <person name="Morin E."/>
            <person name="Murat C."/>
            <person name="Nagy L.G."/>
            <person name="Nolan M."/>
            <person name="Ohm R.A."/>
            <person name="Patyshakuliyeva A."/>
            <person name="Rokas A."/>
            <person name="Ruiz-Duenas F.J."/>
            <person name="Sabat G."/>
            <person name="Salamov A."/>
            <person name="Samejima M."/>
            <person name="Schmutz J."/>
            <person name="Slot J.C."/>
            <person name="St John F."/>
            <person name="Stenlid J."/>
            <person name="Sun H."/>
            <person name="Sun S."/>
            <person name="Syed K."/>
            <person name="Tsang A."/>
            <person name="Wiebenga A."/>
            <person name="Young D."/>
            <person name="Pisabarro A."/>
            <person name="Eastwood D.C."/>
            <person name="Martin F."/>
            <person name="Cullen D."/>
            <person name="Grigoriev I.V."/>
            <person name="Hibbett D.S."/>
        </authorList>
    </citation>
    <scope>NUCLEOTIDE SEQUENCE [LARGE SCALE GENOMIC DNA]</scope>
    <source>
        <strain evidence="4 5">MD-104</strain>
    </source>
</reference>
<keyword evidence="3" id="KW-1133">Transmembrane helix</keyword>
<keyword evidence="3" id="KW-0812">Transmembrane</keyword>
<feature type="transmembrane region" description="Helical" evidence="3">
    <location>
        <begin position="35"/>
        <end position="57"/>
    </location>
</feature>
<dbReference type="EMBL" id="KB468113">
    <property type="protein sequence ID" value="PCH40996.1"/>
    <property type="molecule type" value="Genomic_DNA"/>
</dbReference>
<proteinExistence type="predicted"/>
<organism evidence="4 5">
    <name type="scientific">Wolfiporia cocos (strain MD-104)</name>
    <name type="common">Brown rot fungus</name>
    <dbReference type="NCBI Taxonomy" id="742152"/>
    <lineage>
        <taxon>Eukaryota</taxon>
        <taxon>Fungi</taxon>
        <taxon>Dikarya</taxon>
        <taxon>Basidiomycota</taxon>
        <taxon>Agaricomycotina</taxon>
        <taxon>Agaricomycetes</taxon>
        <taxon>Polyporales</taxon>
        <taxon>Phaeolaceae</taxon>
        <taxon>Wolfiporia</taxon>
    </lineage>
</organism>
<evidence type="ECO:0000256" key="3">
    <source>
        <dbReference type="SAM" id="Phobius"/>
    </source>
</evidence>
<evidence type="ECO:0000256" key="2">
    <source>
        <dbReference type="SAM" id="MobiDB-lite"/>
    </source>
</evidence>
<protein>
    <submittedName>
        <fullName evidence="4">Uncharacterized protein</fullName>
    </submittedName>
</protein>
<feature type="region of interest" description="Disordered" evidence="2">
    <location>
        <begin position="1"/>
        <end position="30"/>
    </location>
</feature>
<sequence>MAAESRLSREGPATPPTDAHTVEDARGRRRPTTTLLHVAVAGSIIIGSATMLPYLLMRSRFRSLHLRVAELGAVRQHVAEIEASNAALRSDMQKLLSTRAKQLGDDAQEKYVLEEKTCEVLDSVEHRMSEVLVELDDARRYAAQSAETTAKSYSGMRQMLEEVKSDVMSLNTRVTEGEELRAKAYIEVREAVERVRQTVEKSEAEAKRRNEAYKDWLKGLFTGRSKKEKD</sequence>
<accession>A0A2H3JFL9</accession>
<feature type="coiled-coil region" evidence="1">
    <location>
        <begin position="185"/>
        <end position="212"/>
    </location>
</feature>
<keyword evidence="3" id="KW-0472">Membrane</keyword>
<gene>
    <name evidence="4" type="ORF">WOLCODRAFT_151035</name>
</gene>
<keyword evidence="1" id="KW-0175">Coiled coil</keyword>
<evidence type="ECO:0000313" key="4">
    <source>
        <dbReference type="EMBL" id="PCH40996.1"/>
    </source>
</evidence>
<dbReference type="Proteomes" id="UP000218811">
    <property type="component" value="Unassembled WGS sequence"/>
</dbReference>
<dbReference type="AlphaFoldDB" id="A0A2H3JFL9"/>
<evidence type="ECO:0000313" key="5">
    <source>
        <dbReference type="Proteomes" id="UP000218811"/>
    </source>
</evidence>